<dbReference type="AlphaFoldDB" id="A0A7S0HGL4"/>
<dbReference type="PANTHER" id="PTHR31468:SF2">
    <property type="entry name" value="1,3-BETA-GLUCANOSYLTRANSFERASE GAS1"/>
    <property type="match status" value="1"/>
</dbReference>
<proteinExistence type="inferred from homology"/>
<evidence type="ECO:0000256" key="5">
    <source>
        <dbReference type="SAM" id="MobiDB-lite"/>
    </source>
</evidence>
<sequence length="682" mass="75133">MSVRAVMLGLAMASTSVHAAKHPYPAHPPKHMPPNSPPSPPHPPAPPLPPAPPSIPPSPASPPPQPSSPPTKRRAYVQGRQLIVNNQPFMVQGICYSPVPVNASVYWDPLGDYFTEEYSYIWLRDLPLMKAMGTNVVRIYGWDADKDHTPFLDAVTANGLYLMTTFFMGEAVETPVSTQEMRDGIVKRFKAAVKQYRHHPALLIWSIGNEINGVWNGFLQQLSNSEVDPCGWDDTYDDLGGCWTHAGIKPWFHTQCYNTSFCVYKRLYEFLNDCAVAAHEVADVIVVSTFADVDALYDKVERVGAYAPDLDAWSAQVYRGASFGDFFTGISNSTGKPLLLTEYGVDAYHDVCGKDRDDKSPCFNTLGDDSGSYIDEAAQAEYGANLTKEIQAHRSDGPECAHVAVGDTKCACAGGFIMSWVDEFWKGAKVQAGCKPAYPDPDFSTSTCDDKAHVTCGNWDTSDHDLCGYFLDAAPDSYVNEEWFGILAPTQCADGIDSLYPREIFWTMHSLWTKKGEKEAKRPSMDLFPTCHQIVEQTCADLGRPGEISPWIETTLLLLGRGYNPRHTWNPGASTPRNHTHYKGVPVCSGHGRCTTDDMECGKGTSTKKATPCCTCELGFAGEGCAELDARMYVAVFVLTIAAMLLTSMLLIFIGRRSIPQFKRPSRDGTQMTSKYAEPLLS</sequence>
<dbReference type="GO" id="GO:0042124">
    <property type="term" value="F:1,3-beta-glucanosyltransferase activity"/>
    <property type="evidence" value="ECO:0007669"/>
    <property type="project" value="TreeGrafter"/>
</dbReference>
<dbReference type="InterPro" id="IPR004886">
    <property type="entry name" value="Glucanosyltransferase"/>
</dbReference>
<evidence type="ECO:0000256" key="2">
    <source>
        <dbReference type="ARBA" id="ARBA00022729"/>
    </source>
</evidence>
<accession>A0A7S0HGL4</accession>
<dbReference type="GO" id="GO:0034411">
    <property type="term" value="P:cell wall (1-&gt;3)-beta-D-glucan biosynthetic process"/>
    <property type="evidence" value="ECO:0007669"/>
    <property type="project" value="TreeGrafter"/>
</dbReference>
<dbReference type="Gene3D" id="3.20.20.80">
    <property type="entry name" value="Glycosidases"/>
    <property type="match status" value="1"/>
</dbReference>
<dbReference type="PANTHER" id="PTHR31468">
    <property type="entry name" value="1,3-BETA-GLUCANOSYLTRANSFERASE GAS1"/>
    <property type="match status" value="1"/>
</dbReference>
<dbReference type="InterPro" id="IPR017853">
    <property type="entry name" value="GH"/>
</dbReference>
<name>A0A7S0HGL4_9EUKA</name>
<keyword evidence="2 7" id="KW-0732">Signal</keyword>
<evidence type="ECO:0000256" key="1">
    <source>
        <dbReference type="ARBA" id="ARBA00007528"/>
    </source>
</evidence>
<evidence type="ECO:0008006" key="9">
    <source>
        <dbReference type="Google" id="ProtNLM"/>
    </source>
</evidence>
<gene>
    <name evidence="8" type="ORF">PANT1444_LOCUS6782</name>
</gene>
<reference evidence="8" key="1">
    <citation type="submission" date="2021-01" db="EMBL/GenBank/DDBJ databases">
        <authorList>
            <person name="Corre E."/>
            <person name="Pelletier E."/>
            <person name="Niang G."/>
            <person name="Scheremetjew M."/>
            <person name="Finn R."/>
            <person name="Kale V."/>
            <person name="Holt S."/>
            <person name="Cochrane G."/>
            <person name="Meng A."/>
            <person name="Brown T."/>
            <person name="Cohen L."/>
        </authorList>
    </citation>
    <scope>NUCLEOTIDE SEQUENCE</scope>
    <source>
        <strain evidence="8">CCMP1374</strain>
    </source>
</reference>
<evidence type="ECO:0000256" key="6">
    <source>
        <dbReference type="SAM" id="Phobius"/>
    </source>
</evidence>
<keyword evidence="4" id="KW-0325">Glycoprotein</keyword>
<keyword evidence="6" id="KW-0812">Transmembrane</keyword>
<dbReference type="GO" id="GO:0005886">
    <property type="term" value="C:plasma membrane"/>
    <property type="evidence" value="ECO:0007669"/>
    <property type="project" value="TreeGrafter"/>
</dbReference>
<keyword evidence="3" id="KW-1015">Disulfide bond</keyword>
<dbReference type="EMBL" id="HBEP01012047">
    <property type="protein sequence ID" value="CAD8480794.1"/>
    <property type="molecule type" value="Transcribed_RNA"/>
</dbReference>
<feature type="region of interest" description="Disordered" evidence="5">
    <location>
        <begin position="21"/>
        <end position="74"/>
    </location>
</feature>
<evidence type="ECO:0000256" key="7">
    <source>
        <dbReference type="SAM" id="SignalP"/>
    </source>
</evidence>
<feature type="chain" id="PRO_5031560103" description="Glycoside hydrolase family 2 catalytic domain-containing protein" evidence="7">
    <location>
        <begin position="20"/>
        <end position="682"/>
    </location>
</feature>
<feature type="signal peptide" evidence="7">
    <location>
        <begin position="1"/>
        <end position="19"/>
    </location>
</feature>
<evidence type="ECO:0000256" key="4">
    <source>
        <dbReference type="ARBA" id="ARBA00023180"/>
    </source>
</evidence>
<keyword evidence="6" id="KW-1133">Transmembrane helix</keyword>
<dbReference type="SUPFAM" id="SSF51445">
    <property type="entry name" value="(Trans)glycosidases"/>
    <property type="match status" value="1"/>
</dbReference>
<feature type="compositionally biased region" description="Pro residues" evidence="5">
    <location>
        <begin position="25"/>
        <end position="69"/>
    </location>
</feature>
<feature type="transmembrane region" description="Helical" evidence="6">
    <location>
        <begin position="632"/>
        <end position="654"/>
    </location>
</feature>
<evidence type="ECO:0000313" key="8">
    <source>
        <dbReference type="EMBL" id="CAD8480794.1"/>
    </source>
</evidence>
<comment type="similarity">
    <text evidence="1">Belongs to the glycosyl hydrolase 72 family.</text>
</comment>
<evidence type="ECO:0000256" key="3">
    <source>
        <dbReference type="ARBA" id="ARBA00023157"/>
    </source>
</evidence>
<protein>
    <recommendedName>
        <fullName evidence="9">Glycoside hydrolase family 2 catalytic domain-containing protein</fullName>
    </recommendedName>
</protein>
<dbReference type="Pfam" id="PF03198">
    <property type="entry name" value="Glyco_hydro_72"/>
    <property type="match status" value="1"/>
</dbReference>
<organism evidence="8">
    <name type="scientific">Phaeocystis antarctica</name>
    <dbReference type="NCBI Taxonomy" id="33657"/>
    <lineage>
        <taxon>Eukaryota</taxon>
        <taxon>Haptista</taxon>
        <taxon>Haptophyta</taxon>
        <taxon>Prymnesiophyceae</taxon>
        <taxon>Phaeocystales</taxon>
        <taxon>Phaeocystaceae</taxon>
        <taxon>Phaeocystis</taxon>
    </lineage>
</organism>
<keyword evidence="6" id="KW-0472">Membrane</keyword>